<proteinExistence type="predicted"/>
<dbReference type="SUPFAM" id="SSF51126">
    <property type="entry name" value="Pectin lyase-like"/>
    <property type="match status" value="1"/>
</dbReference>
<protein>
    <recommendedName>
        <fullName evidence="2">Periplasmic copper-binding protein NosD beta helix domain-containing protein</fullName>
    </recommendedName>
</protein>
<feature type="non-terminal residue" evidence="1">
    <location>
        <position position="251"/>
    </location>
</feature>
<comment type="caution">
    <text evidence="1">The sequence shown here is derived from an EMBL/GenBank/DDBJ whole genome shotgun (WGS) entry which is preliminary data.</text>
</comment>
<accession>X0WIT6</accession>
<sequence>TIEPGTVVKLDEYCWLNVDGVLLAQGTSSNQIVFTANWDDTYGGDTGDGSYGWDTIRLDGNGSVLDYVLVRYGGRSSASSSGYRSMLYINSNSVVRNSTIEHQQGYTNMPYAAVSIGALGQLRDSLIRDNMYGVYVTSSSASLVGNTIISNSYPIVQHPNVSLDYSGNALTGNTYDAVVVFANNDITADATWSSALTNGLPYVLHGYYYSVWHYDLEIRAGATLTIEPGTVVKLDEYCWLNVDGVLLAQGT</sequence>
<evidence type="ECO:0008006" key="2">
    <source>
        <dbReference type="Google" id="ProtNLM"/>
    </source>
</evidence>
<dbReference type="AlphaFoldDB" id="X0WIT6"/>
<dbReference type="InterPro" id="IPR011050">
    <property type="entry name" value="Pectin_lyase_fold/virulence"/>
</dbReference>
<reference evidence="1" key="1">
    <citation type="journal article" date="2014" name="Front. Microbiol.">
        <title>High frequency of phylogenetically diverse reductive dehalogenase-homologous genes in deep subseafloor sedimentary metagenomes.</title>
        <authorList>
            <person name="Kawai M."/>
            <person name="Futagami T."/>
            <person name="Toyoda A."/>
            <person name="Takaki Y."/>
            <person name="Nishi S."/>
            <person name="Hori S."/>
            <person name="Arai W."/>
            <person name="Tsubouchi T."/>
            <person name="Morono Y."/>
            <person name="Uchiyama I."/>
            <person name="Ito T."/>
            <person name="Fujiyama A."/>
            <person name="Inagaki F."/>
            <person name="Takami H."/>
        </authorList>
    </citation>
    <scope>NUCLEOTIDE SEQUENCE</scope>
    <source>
        <strain evidence="1">Expedition CK06-06</strain>
    </source>
</reference>
<organism evidence="1">
    <name type="scientific">marine sediment metagenome</name>
    <dbReference type="NCBI Taxonomy" id="412755"/>
    <lineage>
        <taxon>unclassified sequences</taxon>
        <taxon>metagenomes</taxon>
        <taxon>ecological metagenomes</taxon>
    </lineage>
</organism>
<name>X0WIT6_9ZZZZ</name>
<evidence type="ECO:0000313" key="1">
    <source>
        <dbReference type="EMBL" id="GAG30889.1"/>
    </source>
</evidence>
<dbReference type="EMBL" id="BARS01042632">
    <property type="protein sequence ID" value="GAG30889.1"/>
    <property type="molecule type" value="Genomic_DNA"/>
</dbReference>
<gene>
    <name evidence="1" type="ORF">S01H1_64665</name>
</gene>
<feature type="non-terminal residue" evidence="1">
    <location>
        <position position="1"/>
    </location>
</feature>